<organism evidence="2 3">
    <name type="scientific">Paraburkholderia lycopersici</name>
    <dbReference type="NCBI Taxonomy" id="416944"/>
    <lineage>
        <taxon>Bacteria</taxon>
        <taxon>Pseudomonadati</taxon>
        <taxon>Pseudomonadota</taxon>
        <taxon>Betaproteobacteria</taxon>
        <taxon>Burkholderiales</taxon>
        <taxon>Burkholderiaceae</taxon>
        <taxon>Paraburkholderia</taxon>
    </lineage>
</organism>
<dbReference type="Proteomes" id="UP000198908">
    <property type="component" value="Unassembled WGS sequence"/>
</dbReference>
<dbReference type="EMBL" id="FMYQ01000001">
    <property type="protein sequence ID" value="SDB87740.1"/>
    <property type="molecule type" value="Genomic_DNA"/>
</dbReference>
<evidence type="ECO:0000256" key="1">
    <source>
        <dbReference type="SAM" id="MobiDB-lite"/>
    </source>
</evidence>
<gene>
    <name evidence="2" type="ORF">SAMN05421548_101536</name>
</gene>
<feature type="compositionally biased region" description="Polar residues" evidence="1">
    <location>
        <begin position="117"/>
        <end position="136"/>
    </location>
</feature>
<name>A0A1G6H0A6_9BURK</name>
<feature type="compositionally biased region" description="Basic residues" evidence="1">
    <location>
        <begin position="13"/>
        <end position="30"/>
    </location>
</feature>
<evidence type="ECO:0000313" key="3">
    <source>
        <dbReference type="Proteomes" id="UP000198908"/>
    </source>
</evidence>
<feature type="region of interest" description="Disordered" evidence="1">
    <location>
        <begin position="1"/>
        <end position="74"/>
    </location>
</feature>
<keyword evidence="3" id="KW-1185">Reference proteome</keyword>
<accession>A0A1G6H0A6</accession>
<feature type="region of interest" description="Disordered" evidence="1">
    <location>
        <begin position="215"/>
        <end position="256"/>
    </location>
</feature>
<proteinExistence type="predicted"/>
<protein>
    <submittedName>
        <fullName evidence="2">Uncharacterized protein</fullName>
    </submittedName>
</protein>
<dbReference type="STRING" id="416944.SAMN05421548_101536"/>
<reference evidence="3" key="1">
    <citation type="submission" date="2016-09" db="EMBL/GenBank/DDBJ databases">
        <authorList>
            <person name="Varghese N."/>
            <person name="Submissions S."/>
        </authorList>
    </citation>
    <scope>NUCLEOTIDE SEQUENCE [LARGE SCALE GENOMIC DNA]</scope>
    <source>
        <strain evidence="3">TNe-862</strain>
    </source>
</reference>
<sequence length="256" mass="28094">MRPHTNGWPPRARAARPRRRRAHARRRSCSGKRTGERSHAPERRDGQARIGAGRRMVPSRSRAAVCKTPGASRGTLPRALAISRTFPNLRNNLAAALMQINLCNSQTRGSSKKRSPGSPTTLLIPGSTQAASSRSIATGAHRLPVCAQWRVGTREPADGASLREWCCRKPAAPPARCHRRVRRLARSRHFHGLVEAPRCRRIRQARLGIARRESASGLETGAARQPAISDARLQRQASFRQRKPMPAKAPGAQIAG</sequence>
<evidence type="ECO:0000313" key="2">
    <source>
        <dbReference type="EMBL" id="SDB87740.1"/>
    </source>
</evidence>
<feature type="region of interest" description="Disordered" evidence="1">
    <location>
        <begin position="106"/>
        <end position="136"/>
    </location>
</feature>
<feature type="compositionally biased region" description="Basic and acidic residues" evidence="1">
    <location>
        <begin position="33"/>
        <end position="47"/>
    </location>
</feature>
<dbReference type="AlphaFoldDB" id="A0A1G6H0A6"/>